<sequence>MWTGVATVPGLNFCPSPINDAETLMDAHEALIEASGILSLLGCPGFLHTLDQRQALVEEATRTYIKGRTQKAVEQLVAGLQELGIAEAIAKHPEVMKPLFVRGPKGLDMEDLRNLFTLTFSETGSNRRRDENQTFIVFPEANTCQVVLRLPLHNSYDNFVKFMESGILQSPIFGII</sequence>
<reference evidence="1" key="1">
    <citation type="submission" date="2025-08" db="UniProtKB">
        <authorList>
            <consortium name="Ensembl"/>
        </authorList>
    </citation>
    <scope>IDENTIFICATION</scope>
</reference>
<protein>
    <recommendedName>
        <fullName evidence="3">HECT domain-containing protein</fullName>
    </recommendedName>
</protein>
<evidence type="ECO:0008006" key="3">
    <source>
        <dbReference type="Google" id="ProtNLM"/>
    </source>
</evidence>
<evidence type="ECO:0000313" key="1">
    <source>
        <dbReference type="Ensembl" id="ENSSLUP00000008085.1"/>
    </source>
</evidence>
<dbReference type="InterPro" id="IPR035983">
    <property type="entry name" value="Hect_E3_ubiquitin_ligase"/>
</dbReference>
<name>A0A8D0CSH6_SANLU</name>
<evidence type="ECO:0000313" key="2">
    <source>
        <dbReference type="Proteomes" id="UP000694568"/>
    </source>
</evidence>
<accession>A0A8D0CSH6</accession>
<dbReference type="Proteomes" id="UP000694568">
    <property type="component" value="Unplaced"/>
</dbReference>
<organism evidence="1 2">
    <name type="scientific">Sander lucioperca</name>
    <name type="common">Pike-perch</name>
    <name type="synonym">Perca lucioperca</name>
    <dbReference type="NCBI Taxonomy" id="283035"/>
    <lineage>
        <taxon>Eukaryota</taxon>
        <taxon>Metazoa</taxon>
        <taxon>Chordata</taxon>
        <taxon>Craniata</taxon>
        <taxon>Vertebrata</taxon>
        <taxon>Euteleostomi</taxon>
        <taxon>Actinopterygii</taxon>
        <taxon>Neopterygii</taxon>
        <taxon>Teleostei</taxon>
        <taxon>Neoteleostei</taxon>
        <taxon>Acanthomorphata</taxon>
        <taxon>Eupercaria</taxon>
        <taxon>Perciformes</taxon>
        <taxon>Percoidei</taxon>
        <taxon>Percidae</taxon>
        <taxon>Luciopercinae</taxon>
        <taxon>Sander</taxon>
    </lineage>
</organism>
<proteinExistence type="predicted"/>
<dbReference type="Ensembl" id="ENSSLUT00000008351.1">
    <property type="protein sequence ID" value="ENSSLUP00000008085.1"/>
    <property type="gene ID" value="ENSSLUG00000003831.1"/>
</dbReference>
<keyword evidence="2" id="KW-1185">Reference proteome</keyword>
<reference evidence="1" key="2">
    <citation type="submission" date="2025-09" db="UniProtKB">
        <authorList>
            <consortium name="Ensembl"/>
        </authorList>
    </citation>
    <scope>IDENTIFICATION</scope>
</reference>
<dbReference type="GO" id="GO:0004842">
    <property type="term" value="F:ubiquitin-protein transferase activity"/>
    <property type="evidence" value="ECO:0007669"/>
    <property type="project" value="InterPro"/>
</dbReference>
<dbReference type="SUPFAM" id="SSF56204">
    <property type="entry name" value="Hect, E3 ligase catalytic domain"/>
    <property type="match status" value="1"/>
</dbReference>
<dbReference type="AlphaFoldDB" id="A0A8D0CSH6"/>